<dbReference type="InParanoid" id="A0A2T3AHG8"/>
<sequence length="466" mass="52627">MDPFVFREYEAPAISNLKDLNWTREAPVLSTSTSANRHRPPHPCRGPRSLFSLALEKAAENIQDFEDDYLASLPKSDWIRLMWEYLDLRKGQLSFDVWKKFSQHLPRRGHKRPPLLQQFYASITQPTAASFAVYTQPLQTTATFDFVTHLKIAGPCQIAARDLMVLPGMSNLGVLEIAEPWSSDQPFPRVDDRMIKAWSCYDNPFPQLLVLCMSSIDSFTEECVRYLHKFPLLALLEVFARRQHWRRRLRSGADDPAHRYWARCDAADTRRKSTASCHPEHPLPCRASPSTTDSHECLTHNIANNPFVRASDEKVLWGCWTYTTVQRLLRNAAVKARLVTISNINHNNRASQATVASTAARALLSSTLDQHGCEPTLPFASLVLGSESGAMERPEDGNVPGMARIVFWRRSLVPGPDAARVEVPSSERFAFAPSEKAARKTSSLETRPLKRRRLGAIGDMLGDFQC</sequence>
<gene>
    <name evidence="1" type="ORF">BD289DRAFT_479821</name>
</gene>
<protein>
    <submittedName>
        <fullName evidence="1">Uncharacterized protein</fullName>
    </submittedName>
</protein>
<dbReference type="AlphaFoldDB" id="A0A2T3AHG8"/>
<name>A0A2T3AHG8_9PEZI</name>
<evidence type="ECO:0000313" key="1">
    <source>
        <dbReference type="EMBL" id="PSR97738.1"/>
    </source>
</evidence>
<dbReference type="OrthoDB" id="5273928at2759"/>
<dbReference type="Proteomes" id="UP000241462">
    <property type="component" value="Unassembled WGS sequence"/>
</dbReference>
<accession>A0A2T3AHG8</accession>
<keyword evidence="2" id="KW-1185">Reference proteome</keyword>
<dbReference type="EMBL" id="KZ678388">
    <property type="protein sequence ID" value="PSR97738.1"/>
    <property type="molecule type" value="Genomic_DNA"/>
</dbReference>
<organism evidence="1 2">
    <name type="scientific">Coniella lustricola</name>
    <dbReference type="NCBI Taxonomy" id="2025994"/>
    <lineage>
        <taxon>Eukaryota</taxon>
        <taxon>Fungi</taxon>
        <taxon>Dikarya</taxon>
        <taxon>Ascomycota</taxon>
        <taxon>Pezizomycotina</taxon>
        <taxon>Sordariomycetes</taxon>
        <taxon>Sordariomycetidae</taxon>
        <taxon>Diaporthales</taxon>
        <taxon>Schizoparmaceae</taxon>
        <taxon>Coniella</taxon>
    </lineage>
</organism>
<proteinExistence type="predicted"/>
<reference evidence="1 2" key="1">
    <citation type="journal article" date="2018" name="Mycol. Prog.">
        <title>Coniella lustricola, a new species from submerged detritus.</title>
        <authorList>
            <person name="Raudabaugh D.B."/>
            <person name="Iturriaga T."/>
            <person name="Carver A."/>
            <person name="Mondo S."/>
            <person name="Pangilinan J."/>
            <person name="Lipzen A."/>
            <person name="He G."/>
            <person name="Amirebrahimi M."/>
            <person name="Grigoriev I.V."/>
            <person name="Miller A.N."/>
        </authorList>
    </citation>
    <scope>NUCLEOTIDE SEQUENCE [LARGE SCALE GENOMIC DNA]</scope>
    <source>
        <strain evidence="1 2">B22-T-1</strain>
    </source>
</reference>
<evidence type="ECO:0000313" key="2">
    <source>
        <dbReference type="Proteomes" id="UP000241462"/>
    </source>
</evidence>